<evidence type="ECO:0000256" key="7">
    <source>
        <dbReference type="PROSITE-ProRule" id="PRU10141"/>
    </source>
</evidence>
<keyword evidence="3" id="KW-0677">Repeat</keyword>
<sequence length="895" mass="99700">MSAQVYSAHRYASNPVVTARRYPLAPTTSQQNQPVQTTPQKPQKKQKQPGSPPLPRQNTKTAPPSPPRVISDPTGHLQFHRVGFLGEGGFARVYEVKDTRGARLACKVVTKSSLVTKKAKTKLYAEIKIHRALEHPNIVDFRDCFEDDDNVYMTLELCVNGSITDMLRRRRLFTEPEARFFLVQLIGACQYMHTHQVIHRDLKLGNLFLDGHMNVKVGDFGLAALIENPGERKKTICGTPNYIAPEVLFDTANGHSFEVDIWSIGVILYTLVVGRPPFQTKDVKAIYERIRDNQYEFPADRPISAYAQELIQSILASNPQMRPSLLDIVDHPFFTRGIFPPYIPSSAYDIPPNFRSMTRAASEANLKRVRRNALLDEDQITTIAVPRSGDVPSSASSTTSSSNAPTSYNITTSIAQQEKEFQKAVQPGSPISALLNSAKRPLMMSTTNADQRANSNGVKESPLYRKLQAASSTNASNPSPLRQSVTAQASRTQVRGLQEITEEANDERTKKELMTRKKELEAQKARIVAQMAPVREEEKEDVEMMSPKAMLPVKKEVRRPSVKENRVPAQAPIAPPRTKQNIFETAAQVLTLAFDAKAEGRVFNDPRKLKHLPLPEEKVFIASWVDYCNRFGLGYALTDGTVGLHFNDTTSLVLSADKRHLDYITTRKNGNVDVRRSYRVNEIPGELSKKLELLKHIEAYIMGRLYGNFDYCFENKEKTEGMTCIQMYYRLKKVFVFRLSHDVVQFNFSDHTKMILSTHALVITYIDKTGTLTRWTLAEIMKLSLEIARGDHAEDGPAPLTPEETSFNQKLVDKLRYCKEVLLSIDKLSHESGATAGSTATVTATASGGSGSGHGLTASTSSAAGLGRQQIRRQAELGSLGSLGMSTKTSKASLR</sequence>
<dbReference type="SMART" id="SM00220">
    <property type="entry name" value="S_TKc"/>
    <property type="match status" value="1"/>
</dbReference>
<dbReference type="Pfam" id="PF00659">
    <property type="entry name" value="POLO_box"/>
    <property type="match status" value="2"/>
</dbReference>
<dbReference type="InterPro" id="IPR000719">
    <property type="entry name" value="Prot_kinase_dom"/>
</dbReference>
<evidence type="ECO:0000256" key="6">
    <source>
        <dbReference type="ARBA" id="ARBA00022840"/>
    </source>
</evidence>
<keyword evidence="2 8" id="KW-0808">Transferase</keyword>
<evidence type="ECO:0000256" key="4">
    <source>
        <dbReference type="ARBA" id="ARBA00022741"/>
    </source>
</evidence>
<dbReference type="GO" id="GO:0005737">
    <property type="term" value="C:cytoplasm"/>
    <property type="evidence" value="ECO:0007669"/>
    <property type="project" value="TreeGrafter"/>
</dbReference>
<comment type="similarity">
    <text evidence="8">Belongs to the protein kinase superfamily. Ser/Thr protein kinase family. CDC5/Polo subfamily.</text>
</comment>
<feature type="region of interest" description="Disordered" evidence="10">
    <location>
        <begin position="845"/>
        <end position="895"/>
    </location>
</feature>
<dbReference type="EC" id="2.7.11.21" evidence="8"/>
<keyword evidence="6 7" id="KW-0067">ATP-binding</keyword>
<dbReference type="GO" id="GO:0005816">
    <property type="term" value="C:spindle pole body"/>
    <property type="evidence" value="ECO:0007669"/>
    <property type="project" value="TreeGrafter"/>
</dbReference>
<evidence type="ECO:0000256" key="9">
    <source>
        <dbReference type="SAM" id="Coils"/>
    </source>
</evidence>
<dbReference type="InterPro" id="IPR036947">
    <property type="entry name" value="POLO_box_dom_sf"/>
</dbReference>
<dbReference type="GO" id="GO:0005524">
    <property type="term" value="F:ATP binding"/>
    <property type="evidence" value="ECO:0007669"/>
    <property type="project" value="UniProtKB-UniRule"/>
</dbReference>
<comment type="catalytic activity">
    <reaction evidence="8">
        <text>L-threonyl-[protein] + ATP = O-phospho-L-threonyl-[protein] + ADP + H(+)</text>
        <dbReference type="Rhea" id="RHEA:46608"/>
        <dbReference type="Rhea" id="RHEA-COMP:11060"/>
        <dbReference type="Rhea" id="RHEA-COMP:11605"/>
        <dbReference type="ChEBI" id="CHEBI:15378"/>
        <dbReference type="ChEBI" id="CHEBI:30013"/>
        <dbReference type="ChEBI" id="CHEBI:30616"/>
        <dbReference type="ChEBI" id="CHEBI:61977"/>
        <dbReference type="ChEBI" id="CHEBI:456216"/>
        <dbReference type="EC" id="2.7.11.21"/>
    </reaction>
</comment>
<dbReference type="InterPro" id="IPR000959">
    <property type="entry name" value="POLO_box_dom"/>
</dbReference>
<dbReference type="CDD" id="cd14099">
    <property type="entry name" value="STKc_PLK"/>
    <property type="match status" value="1"/>
</dbReference>
<gene>
    <name evidence="13" type="ORF">K435DRAFT_835281</name>
</gene>
<keyword evidence="14" id="KW-1185">Reference proteome</keyword>
<dbReference type="InterPro" id="IPR008271">
    <property type="entry name" value="Ser/Thr_kinase_AS"/>
</dbReference>
<evidence type="ECO:0000256" key="10">
    <source>
        <dbReference type="SAM" id="MobiDB-lite"/>
    </source>
</evidence>
<evidence type="ECO:0000313" key="14">
    <source>
        <dbReference type="Proteomes" id="UP000297245"/>
    </source>
</evidence>
<keyword evidence="4 7" id="KW-0547">Nucleotide-binding</keyword>
<dbReference type="FunFam" id="3.30.200.20:FF:000042">
    <property type="entry name" value="Aurora kinase A"/>
    <property type="match status" value="1"/>
</dbReference>
<evidence type="ECO:0000259" key="11">
    <source>
        <dbReference type="PROSITE" id="PS50011"/>
    </source>
</evidence>
<feature type="region of interest" description="Disordered" evidence="10">
    <location>
        <begin position="1"/>
        <end position="73"/>
    </location>
</feature>
<accession>A0A4S8MPQ2</accession>
<feature type="compositionally biased region" description="Polar residues" evidence="10">
    <location>
        <begin position="481"/>
        <end position="494"/>
    </location>
</feature>
<feature type="region of interest" description="Disordered" evidence="10">
    <location>
        <begin position="385"/>
        <end position="407"/>
    </location>
</feature>
<dbReference type="GO" id="GO:0005634">
    <property type="term" value="C:nucleus"/>
    <property type="evidence" value="ECO:0007669"/>
    <property type="project" value="TreeGrafter"/>
</dbReference>
<dbReference type="PROSITE" id="PS00107">
    <property type="entry name" value="PROTEIN_KINASE_ATP"/>
    <property type="match status" value="1"/>
</dbReference>
<dbReference type="CDD" id="cd13117">
    <property type="entry name" value="POLO_box_2"/>
    <property type="match status" value="1"/>
</dbReference>
<reference evidence="13 14" key="1">
    <citation type="journal article" date="2019" name="Nat. Ecol. Evol.">
        <title>Megaphylogeny resolves global patterns of mushroom evolution.</title>
        <authorList>
            <person name="Varga T."/>
            <person name="Krizsan K."/>
            <person name="Foldi C."/>
            <person name="Dima B."/>
            <person name="Sanchez-Garcia M."/>
            <person name="Sanchez-Ramirez S."/>
            <person name="Szollosi G.J."/>
            <person name="Szarkandi J.G."/>
            <person name="Papp V."/>
            <person name="Albert L."/>
            <person name="Andreopoulos W."/>
            <person name="Angelini C."/>
            <person name="Antonin V."/>
            <person name="Barry K.W."/>
            <person name="Bougher N.L."/>
            <person name="Buchanan P."/>
            <person name="Buyck B."/>
            <person name="Bense V."/>
            <person name="Catcheside P."/>
            <person name="Chovatia M."/>
            <person name="Cooper J."/>
            <person name="Damon W."/>
            <person name="Desjardin D."/>
            <person name="Finy P."/>
            <person name="Geml J."/>
            <person name="Haridas S."/>
            <person name="Hughes K."/>
            <person name="Justo A."/>
            <person name="Karasinski D."/>
            <person name="Kautmanova I."/>
            <person name="Kiss B."/>
            <person name="Kocsube S."/>
            <person name="Kotiranta H."/>
            <person name="LaButti K.M."/>
            <person name="Lechner B.E."/>
            <person name="Liimatainen K."/>
            <person name="Lipzen A."/>
            <person name="Lukacs Z."/>
            <person name="Mihaltcheva S."/>
            <person name="Morgado L.N."/>
            <person name="Niskanen T."/>
            <person name="Noordeloos M.E."/>
            <person name="Ohm R.A."/>
            <person name="Ortiz-Santana B."/>
            <person name="Ovrebo C."/>
            <person name="Racz N."/>
            <person name="Riley R."/>
            <person name="Savchenko A."/>
            <person name="Shiryaev A."/>
            <person name="Soop K."/>
            <person name="Spirin V."/>
            <person name="Szebenyi C."/>
            <person name="Tomsovsky M."/>
            <person name="Tulloss R.E."/>
            <person name="Uehling J."/>
            <person name="Grigoriev I.V."/>
            <person name="Vagvolgyi C."/>
            <person name="Papp T."/>
            <person name="Martin F.M."/>
            <person name="Miettinen O."/>
            <person name="Hibbett D.S."/>
            <person name="Nagy L.G."/>
        </authorList>
    </citation>
    <scope>NUCLEOTIDE SEQUENCE [LARGE SCALE GENOMIC DNA]</scope>
    <source>
        <strain evidence="13 14">CBS 962.96</strain>
    </source>
</reference>
<protein>
    <recommendedName>
        <fullName evidence="8">Serine/threonine-protein kinase</fullName>
        <ecNumber evidence="8">2.7.11.21</ecNumber>
    </recommendedName>
</protein>
<dbReference type="InterPro" id="IPR033701">
    <property type="entry name" value="POLO_box_1"/>
</dbReference>
<keyword evidence="5 8" id="KW-0418">Kinase</keyword>
<dbReference type="InterPro" id="IPR033695">
    <property type="entry name" value="POLO_box_2"/>
</dbReference>
<dbReference type="PANTHER" id="PTHR24345:SF0">
    <property type="entry name" value="CELL CYCLE SERINE_THREONINE-PROTEIN KINASE CDC5_MSD2"/>
    <property type="match status" value="1"/>
</dbReference>
<dbReference type="PROSITE" id="PS00108">
    <property type="entry name" value="PROTEIN_KINASE_ST"/>
    <property type="match status" value="1"/>
</dbReference>
<evidence type="ECO:0000256" key="8">
    <source>
        <dbReference type="RuleBase" id="RU361162"/>
    </source>
</evidence>
<dbReference type="GO" id="GO:0007052">
    <property type="term" value="P:mitotic spindle organization"/>
    <property type="evidence" value="ECO:0007669"/>
    <property type="project" value="TreeGrafter"/>
</dbReference>
<dbReference type="SUPFAM" id="SSF56112">
    <property type="entry name" value="Protein kinase-like (PK-like)"/>
    <property type="match status" value="1"/>
</dbReference>
<evidence type="ECO:0000256" key="3">
    <source>
        <dbReference type="ARBA" id="ARBA00022737"/>
    </source>
</evidence>
<dbReference type="PANTHER" id="PTHR24345">
    <property type="entry name" value="SERINE/THREONINE-PROTEIN KINASE PLK"/>
    <property type="match status" value="1"/>
</dbReference>
<feature type="coiled-coil region" evidence="9">
    <location>
        <begin position="497"/>
        <end position="530"/>
    </location>
</feature>
<name>A0A4S8MPQ2_DENBC</name>
<keyword evidence="9" id="KW-0175">Coiled coil</keyword>
<feature type="region of interest" description="Disordered" evidence="10">
    <location>
        <begin position="468"/>
        <end position="494"/>
    </location>
</feature>
<dbReference type="PROSITE" id="PS50011">
    <property type="entry name" value="PROTEIN_KINASE_DOM"/>
    <property type="match status" value="1"/>
</dbReference>
<feature type="compositionally biased region" description="Low complexity" evidence="10">
    <location>
        <begin position="26"/>
        <end position="41"/>
    </location>
</feature>
<feature type="domain" description="Protein kinase" evidence="11">
    <location>
        <begin position="79"/>
        <end position="334"/>
    </location>
</feature>
<evidence type="ECO:0000256" key="1">
    <source>
        <dbReference type="ARBA" id="ARBA00022527"/>
    </source>
</evidence>
<dbReference type="PROSITE" id="PS50078">
    <property type="entry name" value="POLO_BOX"/>
    <property type="match status" value="2"/>
</dbReference>
<evidence type="ECO:0000313" key="13">
    <source>
        <dbReference type="EMBL" id="THV04761.1"/>
    </source>
</evidence>
<dbReference type="Pfam" id="PF00069">
    <property type="entry name" value="Pkinase"/>
    <property type="match status" value="1"/>
</dbReference>
<feature type="compositionally biased region" description="Polar residues" evidence="10">
    <location>
        <begin position="884"/>
        <end position="895"/>
    </location>
</feature>
<evidence type="ECO:0000256" key="5">
    <source>
        <dbReference type="ARBA" id="ARBA00022777"/>
    </source>
</evidence>
<feature type="domain" description="POLO box" evidence="12">
    <location>
        <begin position="620"/>
        <end position="703"/>
    </location>
</feature>
<dbReference type="SUPFAM" id="SSF82615">
    <property type="entry name" value="Polo-box domain"/>
    <property type="match status" value="2"/>
</dbReference>
<feature type="domain" description="POLO box" evidence="12">
    <location>
        <begin position="721"/>
        <end position="827"/>
    </location>
</feature>
<dbReference type="OrthoDB" id="408964at2759"/>
<feature type="compositionally biased region" description="Low complexity" evidence="10">
    <location>
        <begin position="392"/>
        <end position="407"/>
    </location>
</feature>
<feature type="compositionally biased region" description="Low complexity" evidence="10">
    <location>
        <begin position="469"/>
        <end position="480"/>
    </location>
</feature>
<organism evidence="13 14">
    <name type="scientific">Dendrothele bispora (strain CBS 962.96)</name>
    <dbReference type="NCBI Taxonomy" id="1314807"/>
    <lineage>
        <taxon>Eukaryota</taxon>
        <taxon>Fungi</taxon>
        <taxon>Dikarya</taxon>
        <taxon>Basidiomycota</taxon>
        <taxon>Agaricomycotina</taxon>
        <taxon>Agaricomycetes</taxon>
        <taxon>Agaricomycetidae</taxon>
        <taxon>Agaricales</taxon>
        <taxon>Agaricales incertae sedis</taxon>
        <taxon>Dendrothele</taxon>
    </lineage>
</organism>
<feature type="binding site" evidence="7">
    <location>
        <position position="107"/>
    </location>
    <ligand>
        <name>ATP</name>
        <dbReference type="ChEBI" id="CHEBI:30616"/>
    </ligand>
</feature>
<evidence type="ECO:0000256" key="2">
    <source>
        <dbReference type="ARBA" id="ARBA00022679"/>
    </source>
</evidence>
<dbReference type="CDD" id="cd13118">
    <property type="entry name" value="POLO_box_1"/>
    <property type="match status" value="1"/>
</dbReference>
<dbReference type="FunFam" id="1.10.510.10:FF:000647">
    <property type="entry name" value="Serine/threonine-protein kinase"/>
    <property type="match status" value="1"/>
</dbReference>
<dbReference type="GO" id="GO:0000922">
    <property type="term" value="C:spindle pole"/>
    <property type="evidence" value="ECO:0007669"/>
    <property type="project" value="TreeGrafter"/>
</dbReference>
<dbReference type="Gene3D" id="1.10.510.10">
    <property type="entry name" value="Transferase(Phosphotransferase) domain 1"/>
    <property type="match status" value="1"/>
</dbReference>
<dbReference type="Gene3D" id="3.30.1120.30">
    <property type="entry name" value="POLO box domain"/>
    <property type="match status" value="2"/>
</dbReference>
<dbReference type="GO" id="GO:0004674">
    <property type="term" value="F:protein serine/threonine kinase activity"/>
    <property type="evidence" value="ECO:0007669"/>
    <property type="project" value="UniProtKB-KW"/>
</dbReference>
<dbReference type="GO" id="GO:0000776">
    <property type="term" value="C:kinetochore"/>
    <property type="evidence" value="ECO:0007669"/>
    <property type="project" value="TreeGrafter"/>
</dbReference>
<dbReference type="Proteomes" id="UP000297245">
    <property type="component" value="Unassembled WGS sequence"/>
</dbReference>
<dbReference type="Gene3D" id="3.30.200.20">
    <property type="entry name" value="Phosphorylase Kinase, domain 1"/>
    <property type="match status" value="1"/>
</dbReference>
<dbReference type="AlphaFoldDB" id="A0A4S8MPQ2"/>
<dbReference type="InterPro" id="IPR017441">
    <property type="entry name" value="Protein_kinase_ATP_BS"/>
</dbReference>
<dbReference type="EMBL" id="ML179053">
    <property type="protein sequence ID" value="THV04761.1"/>
    <property type="molecule type" value="Genomic_DNA"/>
</dbReference>
<proteinExistence type="inferred from homology"/>
<evidence type="ECO:0000259" key="12">
    <source>
        <dbReference type="PROSITE" id="PS50078"/>
    </source>
</evidence>
<keyword evidence="1 8" id="KW-0723">Serine/threonine-protein kinase</keyword>
<dbReference type="InterPro" id="IPR011009">
    <property type="entry name" value="Kinase-like_dom_sf"/>
</dbReference>
<feature type="compositionally biased region" description="Low complexity" evidence="10">
    <location>
        <begin position="855"/>
        <end position="865"/>
    </location>
</feature>